<protein>
    <recommendedName>
        <fullName evidence="4">40-residue YVTN family beta-propeller repeat-containing protein</fullName>
    </recommendedName>
</protein>
<dbReference type="Proteomes" id="UP000199645">
    <property type="component" value="Unassembled WGS sequence"/>
</dbReference>
<evidence type="ECO:0008006" key="4">
    <source>
        <dbReference type="Google" id="ProtNLM"/>
    </source>
</evidence>
<accession>A0A1I2LU11</accession>
<feature type="signal peptide" evidence="1">
    <location>
        <begin position="1"/>
        <end position="32"/>
    </location>
</feature>
<reference evidence="2 3" key="1">
    <citation type="submission" date="2016-10" db="EMBL/GenBank/DDBJ databases">
        <authorList>
            <person name="de Groot N.N."/>
        </authorList>
    </citation>
    <scope>NUCLEOTIDE SEQUENCE [LARGE SCALE GENOMIC DNA]</scope>
    <source>
        <strain evidence="2 3">DSM 43019</strain>
    </source>
</reference>
<feature type="chain" id="PRO_5039421358" description="40-residue YVTN family beta-propeller repeat-containing protein" evidence="1">
    <location>
        <begin position="33"/>
        <end position="355"/>
    </location>
</feature>
<evidence type="ECO:0000313" key="3">
    <source>
        <dbReference type="Proteomes" id="UP000199645"/>
    </source>
</evidence>
<dbReference type="RefSeq" id="WP_143134139.1">
    <property type="nucleotide sequence ID" value="NZ_BOMT01000092.1"/>
</dbReference>
<proteinExistence type="predicted"/>
<dbReference type="InterPro" id="IPR051200">
    <property type="entry name" value="Host-pathogen_enzymatic-act"/>
</dbReference>
<dbReference type="EMBL" id="FONV01000024">
    <property type="protein sequence ID" value="SFF82754.1"/>
    <property type="molecule type" value="Genomic_DNA"/>
</dbReference>
<dbReference type="Gene3D" id="2.130.10.10">
    <property type="entry name" value="YVTN repeat-like/Quinoprotein amine dehydrogenase"/>
    <property type="match status" value="2"/>
</dbReference>
<dbReference type="InterPro" id="IPR015943">
    <property type="entry name" value="WD40/YVTN_repeat-like_dom_sf"/>
</dbReference>
<dbReference type="PANTHER" id="PTHR47197:SF3">
    <property type="entry name" value="DIHYDRO-HEME D1 DEHYDROGENASE"/>
    <property type="match status" value="1"/>
</dbReference>
<organism evidence="2 3">
    <name type="scientific">Actinoplanes philippinensis</name>
    <dbReference type="NCBI Taxonomy" id="35752"/>
    <lineage>
        <taxon>Bacteria</taxon>
        <taxon>Bacillati</taxon>
        <taxon>Actinomycetota</taxon>
        <taxon>Actinomycetes</taxon>
        <taxon>Micromonosporales</taxon>
        <taxon>Micromonosporaceae</taxon>
        <taxon>Actinoplanes</taxon>
    </lineage>
</organism>
<evidence type="ECO:0000256" key="1">
    <source>
        <dbReference type="SAM" id="SignalP"/>
    </source>
</evidence>
<name>A0A1I2LU11_9ACTN</name>
<dbReference type="SUPFAM" id="SSF75011">
    <property type="entry name" value="3-carboxy-cis,cis-mucoante lactonizing enzyme"/>
    <property type="match status" value="1"/>
</dbReference>
<keyword evidence="3" id="KW-1185">Reference proteome</keyword>
<dbReference type="PANTHER" id="PTHR47197">
    <property type="entry name" value="PROTEIN NIRF"/>
    <property type="match status" value="1"/>
</dbReference>
<keyword evidence="1" id="KW-0732">Signal</keyword>
<dbReference type="STRING" id="35752.SAMN05421541_12442"/>
<evidence type="ECO:0000313" key="2">
    <source>
        <dbReference type="EMBL" id="SFF82754.1"/>
    </source>
</evidence>
<gene>
    <name evidence="2" type="ORF">SAMN05421541_12442</name>
</gene>
<sequence length="355" mass="36790">MPVRHSKKFILLTTTLLAGLTGAAALPGVALAAAAPTVTTLPFSDPFDVVSTGDRVFVSGGRESSQIAVTDAAGTITGTIDGLEGPTKLQLSNDRKTLYVTLRTAGEIAAFDTGSLLRSATYDIGDGTCPSSLAFTGRYVWFGYGCGGWEGNIGRIDLGRQPAVITKGLADTSFYTPPLLASALRNTKVLLAGDEGQSPSGHIAYAIGAGGALTRISATTSENSGGNGQDLALDPTGVTAFSANGAPYQVRSFPVADMSRTATLYDTGAYPSAVDISRDGTRVAGGIFAWYDPDVYVFNPDGTLITRFELGGTDHTLVPGALSWSSNGRRLYAVSNDGYLHTTPAQLHVLPVPSA</sequence>
<dbReference type="AlphaFoldDB" id="A0A1I2LU11"/>
<dbReference type="OrthoDB" id="3664785at2"/>